<keyword evidence="2" id="KW-1185">Reference proteome</keyword>
<sequence>LTLDPLLGPIGGGLGLVAVAPSGAAAAAGESFEEEEAGAGSSAALTTSLEPAFLIGKKDTELLDDEAPATEVTLAGRTNTVDAVVIAISVAKDL</sequence>
<feature type="non-terminal residue" evidence="1">
    <location>
        <position position="1"/>
    </location>
</feature>
<dbReference type="Proteomes" id="UP000006548">
    <property type="component" value="Chromosome 4"/>
</dbReference>
<dbReference type="EMBL" id="CP002687">
    <property type="protein sequence ID" value="ANM66845.1"/>
    <property type="molecule type" value="Genomic_DNA"/>
</dbReference>
<reference evidence="1 2" key="1">
    <citation type="journal article" date="1999" name="Nature">
        <title>Sequence and analysis of chromosome 4 of the plant Arabidopsis thaliana.</title>
        <authorList>
            <consortium name="EU"/>
            <consortium name="CSHL and WU Arabidopsis Sequencing Project"/>
            <person name="Mayer K."/>
            <person name="Schuller C."/>
            <person name="Wambutt R."/>
            <person name="Murphy G."/>
            <person name="Volckaert G."/>
            <person name="Pohl T."/>
            <person name="Dusterhoft A."/>
            <person name="Stiekema W."/>
            <person name="Entian K.D."/>
            <person name="Terryn N."/>
            <person name="Harris B."/>
            <person name="Ansorge W."/>
            <person name="Brandt P."/>
            <person name="Grivell L."/>
            <person name="Rieger M."/>
            <person name="Weichselgartner M."/>
            <person name="de Simone V."/>
            <person name="Obermaier B."/>
            <person name="Mache R."/>
            <person name="Muller M."/>
            <person name="Kreis M."/>
            <person name="Delseny M."/>
            <person name="Puigdomenech P."/>
            <person name="Watson M."/>
            <person name="Schmidtheini T."/>
            <person name="Reichert B."/>
            <person name="Portatelle D."/>
            <person name="Perez-Alonso M."/>
            <person name="Boutry M."/>
            <person name="Bancroft I."/>
            <person name="Vos P."/>
            <person name="Hoheisel J."/>
            <person name="Zimmermann W."/>
            <person name="Wedler H."/>
            <person name="Ridley P."/>
            <person name="Langham S.A."/>
            <person name="McCullagh B."/>
            <person name="Bilham L."/>
            <person name="Robben J."/>
            <person name="Van der Schueren J."/>
            <person name="Grymonprez B."/>
            <person name="Chuang Y.J."/>
            <person name="Vandenbussche F."/>
            <person name="Braeken M."/>
            <person name="Weltjens I."/>
            <person name="Voet M."/>
            <person name="Bastiaens I."/>
            <person name="Aert R."/>
            <person name="Defoor E."/>
            <person name="Weitzenegger T."/>
            <person name="Bothe G."/>
            <person name="Ramsperger U."/>
            <person name="Hilbert H."/>
            <person name="Braun M."/>
            <person name="Holzer E."/>
            <person name="Brandt A."/>
            <person name="Peters S."/>
            <person name="van Staveren M."/>
            <person name="Dirske W."/>
            <person name="Mooijman P."/>
            <person name="Klein Lankhorst R."/>
            <person name="Rose M."/>
            <person name="Hauf J."/>
            <person name="Kotter P."/>
            <person name="Berneiser S."/>
            <person name="Hempel S."/>
            <person name="Feldpausch M."/>
            <person name="Lamberth S."/>
            <person name="Van den Daele H."/>
            <person name="De Keyser A."/>
            <person name="Buysshaert C."/>
            <person name="Gielen J."/>
            <person name="Villarroel R."/>
            <person name="De Clercq R."/>
            <person name="Van Montagu M."/>
            <person name="Rogers J."/>
            <person name="Cronin A."/>
            <person name="Quail M."/>
            <person name="Bray-Allen S."/>
            <person name="Clark L."/>
            <person name="Doggett J."/>
            <person name="Hall S."/>
            <person name="Kay M."/>
            <person name="Lennard N."/>
            <person name="McLay K."/>
            <person name="Mayes R."/>
            <person name="Pettett A."/>
            <person name="Rajandream M.A."/>
            <person name="Lyne M."/>
            <person name="Benes V."/>
            <person name="Rechmann S."/>
            <person name="Borkova D."/>
            <person name="Blocker H."/>
            <person name="Scharfe M."/>
            <person name="Grimm M."/>
            <person name="Lohnert T.H."/>
            <person name="Dose S."/>
            <person name="de Haan M."/>
            <person name="Maarse A."/>
            <person name="Schafer M."/>
            <person name="Muller-Auer S."/>
            <person name="Gabel C."/>
            <person name="Fuchs M."/>
            <person name="Fartmann B."/>
            <person name="Granderath K."/>
            <person name="Dauner D."/>
            <person name="Herzl A."/>
            <person name="Neumann S."/>
            <person name="Argiriou A."/>
            <person name="Vitale D."/>
            <person name="Liguori R."/>
            <person name="Piravandi E."/>
            <person name="Massenet O."/>
            <person name="Quigley F."/>
            <person name="Clabauld G."/>
            <person name="Mundlein A."/>
            <person name="Felber R."/>
            <person name="Schnabl S."/>
            <person name="Hiller R."/>
            <person name="Schmidt W."/>
            <person name="Lecharny A."/>
            <person name="Aubourg S."/>
            <person name="Chefdor F."/>
            <person name="Cooke R."/>
            <person name="Berger C."/>
            <person name="Montfort A."/>
            <person name="Casacuberta E."/>
            <person name="Gibbons T."/>
            <person name="Weber N."/>
            <person name="Vandenbol M."/>
            <person name="Bargues M."/>
            <person name="Terol J."/>
            <person name="Torres A."/>
            <person name="Perez-Perez A."/>
            <person name="Purnelle B."/>
            <person name="Bent E."/>
            <person name="Johnson S."/>
            <person name="Tacon D."/>
            <person name="Jesse T."/>
            <person name="Heijnen L."/>
            <person name="Schwarz S."/>
            <person name="Scholler P."/>
            <person name="Heber S."/>
            <person name="Francs P."/>
            <person name="Bielke C."/>
            <person name="Frishman D."/>
            <person name="Haase D."/>
            <person name="Lemcke K."/>
            <person name="Mewes H.W."/>
            <person name="Stocker S."/>
            <person name="Zaccaria P."/>
            <person name="Bevan M."/>
            <person name="Wilson R.K."/>
            <person name="de la Bastide M."/>
            <person name="Habermann K."/>
            <person name="Parnell L."/>
            <person name="Dedhia N."/>
            <person name="Gnoj L."/>
            <person name="Schutz K."/>
            <person name="Huang E."/>
            <person name="Spiegel L."/>
            <person name="Sehkon M."/>
            <person name="Murray J."/>
            <person name="Sheet P."/>
            <person name="Cordes M."/>
            <person name="Abu-Threideh J."/>
            <person name="Stoneking T."/>
            <person name="Kalicki J."/>
            <person name="Graves T."/>
            <person name="Harmon G."/>
            <person name="Edwards J."/>
            <person name="Latreille P."/>
            <person name="Courtney L."/>
            <person name="Cloud J."/>
            <person name="Abbott A."/>
            <person name="Scott K."/>
            <person name="Johnson D."/>
            <person name="Minx P."/>
            <person name="Bentley D."/>
            <person name="Fulton B."/>
            <person name="Miller N."/>
            <person name="Greco T."/>
            <person name="Kemp K."/>
            <person name="Kramer J."/>
            <person name="Fulton L."/>
            <person name="Mardis E."/>
            <person name="Dante M."/>
            <person name="Pepin K."/>
            <person name="Hillier L."/>
            <person name="Nelson J."/>
            <person name="Spieth J."/>
            <person name="Ryan E."/>
            <person name="Andrews S."/>
            <person name="Geisel C."/>
            <person name="Layman D."/>
            <person name="Du H."/>
            <person name="Ali J."/>
            <person name="Berghoff A."/>
            <person name="Jones K."/>
            <person name="Drone K."/>
            <person name="Cotton M."/>
            <person name="Joshu C."/>
            <person name="Antonoiu B."/>
            <person name="Zidanic M."/>
            <person name="Strong C."/>
            <person name="Sun H."/>
            <person name="Lamar B."/>
            <person name="Yordan C."/>
            <person name="Ma P."/>
            <person name="Zhong J."/>
            <person name="Preston R."/>
            <person name="Vil D."/>
            <person name="Shekher M."/>
            <person name="Matero A."/>
            <person name="Shah R."/>
            <person name="Swaby I.K."/>
            <person name="O'Shaughnessy A."/>
            <person name="Rodriguez M."/>
            <person name="Hoffmann J."/>
            <person name="Till S."/>
            <person name="Granat S."/>
            <person name="Shohdy N."/>
            <person name="Hasegawa A."/>
            <person name="Hameed A."/>
            <person name="Lodhi M."/>
            <person name="Johnson A."/>
            <person name="Chen E."/>
            <person name="Marra M."/>
            <person name="Martienssen R."/>
            <person name="McCombie W.R."/>
        </authorList>
    </citation>
    <scope>NUCLEOTIDE SEQUENCE [LARGE SCALE GENOMIC DNA]</scope>
    <source>
        <strain evidence="2">cv. Columbia</strain>
    </source>
</reference>
<gene>
    <name evidence="1" type="ordered locus">At4g28755</name>
</gene>
<dbReference type="AlphaFoldDB" id="A0A1P8B5H9"/>
<name>A0A1P8B5H9_ARATH</name>
<dbReference type="GeneID" id="28720188"/>
<accession>A0A1P8B5H9</accession>
<protein>
    <submittedName>
        <fullName evidence="1">Uncharacterized protein</fullName>
    </submittedName>
</protein>
<dbReference type="RefSeq" id="NP_001328714.1">
    <property type="nucleotide sequence ID" value="NM_001341932.1"/>
</dbReference>
<organism evidence="1 2">
    <name type="scientific">Arabidopsis thaliana</name>
    <name type="common">Mouse-ear cress</name>
    <dbReference type="NCBI Taxonomy" id="3702"/>
    <lineage>
        <taxon>Eukaryota</taxon>
        <taxon>Viridiplantae</taxon>
        <taxon>Streptophyta</taxon>
        <taxon>Embryophyta</taxon>
        <taxon>Tracheophyta</taxon>
        <taxon>Spermatophyta</taxon>
        <taxon>Magnoliopsida</taxon>
        <taxon>eudicotyledons</taxon>
        <taxon>Gunneridae</taxon>
        <taxon>Pentapetalae</taxon>
        <taxon>rosids</taxon>
        <taxon>malvids</taxon>
        <taxon>Brassicales</taxon>
        <taxon>Brassicaceae</taxon>
        <taxon>Camelineae</taxon>
        <taxon>Arabidopsis</taxon>
    </lineage>
</organism>
<dbReference type="KEGG" id="ath:AT4G28755"/>
<reference evidence="2" key="2">
    <citation type="journal article" date="2017" name="Plant J.">
        <title>Araport11: a complete reannotation of the Arabidopsis thaliana reference genome.</title>
        <authorList>
            <person name="Cheng C.Y."/>
            <person name="Krishnakumar V."/>
            <person name="Chan A.P."/>
            <person name="Thibaud-Nissen F."/>
            <person name="Schobel S."/>
            <person name="Town C.D."/>
        </authorList>
    </citation>
    <scope>GENOME REANNOTATION</scope>
    <source>
        <strain evidence="2">cv. Columbia</strain>
    </source>
</reference>
<proteinExistence type="predicted"/>
<dbReference type="InParanoid" id="A0A1P8B5H9"/>
<evidence type="ECO:0000313" key="2">
    <source>
        <dbReference type="Proteomes" id="UP000006548"/>
    </source>
</evidence>
<evidence type="ECO:0000313" key="1">
    <source>
        <dbReference type="EMBL" id="ANM66845.1"/>
    </source>
</evidence>
<dbReference type="TAIR" id="AT4G28755"/>